<protein>
    <submittedName>
        <fullName evidence="2">Uncharacterized protein</fullName>
    </submittedName>
</protein>
<evidence type="ECO:0000313" key="3">
    <source>
        <dbReference type="Proteomes" id="UP000548867"/>
    </source>
</evidence>
<sequence length="74" mass="8033">MRAKLNLVPHPQRATAKAIALAPARDDRFKPFLVPLGDDPVARIKPWPLPVRAACLILGACACWAIPVGAWLLL</sequence>
<dbReference type="Proteomes" id="UP000548867">
    <property type="component" value="Unassembled WGS sequence"/>
</dbReference>
<keyword evidence="3" id="KW-1185">Reference proteome</keyword>
<keyword evidence="1" id="KW-1133">Transmembrane helix</keyword>
<evidence type="ECO:0000313" key="2">
    <source>
        <dbReference type="EMBL" id="MBB3955506.1"/>
    </source>
</evidence>
<proteinExistence type="predicted"/>
<organism evidence="2 3">
    <name type="scientific">Novosphingobium sediminicola</name>
    <dbReference type="NCBI Taxonomy" id="563162"/>
    <lineage>
        <taxon>Bacteria</taxon>
        <taxon>Pseudomonadati</taxon>
        <taxon>Pseudomonadota</taxon>
        <taxon>Alphaproteobacteria</taxon>
        <taxon>Sphingomonadales</taxon>
        <taxon>Sphingomonadaceae</taxon>
        <taxon>Novosphingobium</taxon>
    </lineage>
</organism>
<dbReference type="RefSeq" id="WP_183625866.1">
    <property type="nucleotide sequence ID" value="NZ_JACIDX010000008.1"/>
</dbReference>
<comment type="caution">
    <text evidence="2">The sequence shown here is derived from an EMBL/GenBank/DDBJ whole genome shotgun (WGS) entry which is preliminary data.</text>
</comment>
<gene>
    <name evidence="2" type="ORF">GGR38_002460</name>
</gene>
<evidence type="ECO:0000256" key="1">
    <source>
        <dbReference type="SAM" id="Phobius"/>
    </source>
</evidence>
<dbReference type="AlphaFoldDB" id="A0A7W6CM52"/>
<name>A0A7W6CM52_9SPHN</name>
<accession>A0A7W6CM52</accession>
<feature type="transmembrane region" description="Helical" evidence="1">
    <location>
        <begin position="53"/>
        <end position="73"/>
    </location>
</feature>
<dbReference type="EMBL" id="JACIDX010000008">
    <property type="protein sequence ID" value="MBB3955506.1"/>
    <property type="molecule type" value="Genomic_DNA"/>
</dbReference>
<keyword evidence="1" id="KW-0812">Transmembrane</keyword>
<reference evidence="2 3" key="1">
    <citation type="submission" date="2020-08" db="EMBL/GenBank/DDBJ databases">
        <title>Genomic Encyclopedia of Type Strains, Phase IV (KMG-IV): sequencing the most valuable type-strain genomes for metagenomic binning, comparative biology and taxonomic classification.</title>
        <authorList>
            <person name="Goeker M."/>
        </authorList>
    </citation>
    <scope>NUCLEOTIDE SEQUENCE [LARGE SCALE GENOMIC DNA]</scope>
    <source>
        <strain evidence="2 3">DSM 27057</strain>
    </source>
</reference>
<keyword evidence="1" id="KW-0472">Membrane</keyword>